<name>A0A5J4SP13_9ZZZZ</name>
<evidence type="ECO:0000256" key="1">
    <source>
        <dbReference type="SAM" id="Phobius"/>
    </source>
</evidence>
<dbReference type="EMBL" id="SNRY01000093">
    <property type="protein sequence ID" value="KAA6347522.1"/>
    <property type="molecule type" value="Genomic_DNA"/>
</dbReference>
<keyword evidence="1" id="KW-1133">Transmembrane helix</keyword>
<accession>A0A5J4SP13</accession>
<evidence type="ECO:0000313" key="2">
    <source>
        <dbReference type="EMBL" id="KAA6347522.1"/>
    </source>
</evidence>
<keyword evidence="1" id="KW-0812">Transmembrane</keyword>
<organism evidence="2">
    <name type="scientific">termite gut metagenome</name>
    <dbReference type="NCBI Taxonomy" id="433724"/>
    <lineage>
        <taxon>unclassified sequences</taxon>
        <taxon>metagenomes</taxon>
        <taxon>organismal metagenomes</taxon>
    </lineage>
</organism>
<dbReference type="AlphaFoldDB" id="A0A5J4SP13"/>
<reference evidence="2" key="1">
    <citation type="submission" date="2019-03" db="EMBL/GenBank/DDBJ databases">
        <title>Single cell metagenomics reveals metabolic interactions within the superorganism composed of flagellate Streblomastix strix and complex community of Bacteroidetes bacteria on its surface.</title>
        <authorList>
            <person name="Treitli S.C."/>
            <person name="Kolisko M."/>
            <person name="Husnik F."/>
            <person name="Keeling P."/>
            <person name="Hampl V."/>
        </authorList>
    </citation>
    <scope>NUCLEOTIDE SEQUENCE</scope>
    <source>
        <strain evidence="2">STM</strain>
    </source>
</reference>
<feature type="transmembrane region" description="Helical" evidence="1">
    <location>
        <begin position="12"/>
        <end position="30"/>
    </location>
</feature>
<gene>
    <name evidence="2" type="ORF">EZS27_005010</name>
</gene>
<sequence length="161" mass="19170">MVWYGNEYINAQTISLIIAGFALLVAWHNLKGLWRTQSLQAQMGLIQLENEMRKNHSQFKIAFQRYVDEYQKKQDFTHLQMIHIERTNAFELYISTADKLAALINSKFLTGQFHRRNWENEYFSIFEEVKKCYQSNDTIISGKKHMINNINKLLTSWEKTE</sequence>
<protein>
    <recommendedName>
        <fullName evidence="3">DUF4760 domain-containing protein</fullName>
    </recommendedName>
</protein>
<evidence type="ECO:0008006" key="3">
    <source>
        <dbReference type="Google" id="ProtNLM"/>
    </source>
</evidence>
<comment type="caution">
    <text evidence="2">The sequence shown here is derived from an EMBL/GenBank/DDBJ whole genome shotgun (WGS) entry which is preliminary data.</text>
</comment>
<keyword evidence="1" id="KW-0472">Membrane</keyword>
<proteinExistence type="predicted"/>